<dbReference type="AlphaFoldDB" id="A0AAV7LIS3"/>
<reference evidence="2" key="1">
    <citation type="journal article" date="2022" name="bioRxiv">
        <title>Sequencing and chromosome-scale assembly of the giantPleurodeles waltlgenome.</title>
        <authorList>
            <person name="Brown T."/>
            <person name="Elewa A."/>
            <person name="Iarovenko S."/>
            <person name="Subramanian E."/>
            <person name="Araus A.J."/>
            <person name="Petzold A."/>
            <person name="Susuki M."/>
            <person name="Suzuki K.-i.T."/>
            <person name="Hayashi T."/>
            <person name="Toyoda A."/>
            <person name="Oliveira C."/>
            <person name="Osipova E."/>
            <person name="Leigh N.D."/>
            <person name="Simon A."/>
            <person name="Yun M.H."/>
        </authorList>
    </citation>
    <scope>NUCLEOTIDE SEQUENCE</scope>
    <source>
        <strain evidence="2">20211129_DDA</strain>
        <tissue evidence="2">Liver</tissue>
    </source>
</reference>
<dbReference type="Proteomes" id="UP001066276">
    <property type="component" value="Chromosome 11"/>
</dbReference>
<keyword evidence="3" id="KW-1185">Reference proteome</keyword>
<accession>A0AAV7LIS3</accession>
<feature type="region of interest" description="Disordered" evidence="1">
    <location>
        <begin position="103"/>
        <end position="127"/>
    </location>
</feature>
<feature type="compositionally biased region" description="Basic and acidic residues" evidence="1">
    <location>
        <begin position="112"/>
        <end position="127"/>
    </location>
</feature>
<organism evidence="2 3">
    <name type="scientific">Pleurodeles waltl</name>
    <name type="common">Iberian ribbed newt</name>
    <dbReference type="NCBI Taxonomy" id="8319"/>
    <lineage>
        <taxon>Eukaryota</taxon>
        <taxon>Metazoa</taxon>
        <taxon>Chordata</taxon>
        <taxon>Craniata</taxon>
        <taxon>Vertebrata</taxon>
        <taxon>Euteleostomi</taxon>
        <taxon>Amphibia</taxon>
        <taxon>Batrachia</taxon>
        <taxon>Caudata</taxon>
        <taxon>Salamandroidea</taxon>
        <taxon>Salamandridae</taxon>
        <taxon>Pleurodelinae</taxon>
        <taxon>Pleurodeles</taxon>
    </lineage>
</organism>
<protein>
    <submittedName>
        <fullName evidence="2">Uncharacterized protein</fullName>
    </submittedName>
</protein>
<proteinExistence type="predicted"/>
<evidence type="ECO:0000313" key="2">
    <source>
        <dbReference type="EMBL" id="KAJ1090909.1"/>
    </source>
</evidence>
<gene>
    <name evidence="2" type="ORF">NDU88_004037</name>
</gene>
<evidence type="ECO:0000256" key="1">
    <source>
        <dbReference type="SAM" id="MobiDB-lite"/>
    </source>
</evidence>
<sequence>MLRCSWGSKIFLGINNLLDAGGVLDAGNVGVTLGAVEPGRRCCFGTGWLLSAVSCRPLTPGGEGSLSLSRGVPVAGRAPVPWVCGSSGRCRCCGTSHRASPPKGITCSPQDTDGRAPRSDAEAREQGARFWGDTDGRCLSAAWSGAGGVQTEDTGSGDVWSLPVPPLPLAALSPPSAHCAGALSPQELEPVSSPLQCC</sequence>
<dbReference type="EMBL" id="JANPWB010000015">
    <property type="protein sequence ID" value="KAJ1090909.1"/>
    <property type="molecule type" value="Genomic_DNA"/>
</dbReference>
<comment type="caution">
    <text evidence="2">The sequence shown here is derived from an EMBL/GenBank/DDBJ whole genome shotgun (WGS) entry which is preliminary data.</text>
</comment>
<evidence type="ECO:0000313" key="3">
    <source>
        <dbReference type="Proteomes" id="UP001066276"/>
    </source>
</evidence>
<name>A0AAV7LIS3_PLEWA</name>